<dbReference type="EMBL" id="AWQX01000088">
    <property type="protein sequence ID" value="EST34175.1"/>
    <property type="molecule type" value="Genomic_DNA"/>
</dbReference>
<organism evidence="1 2">
    <name type="scientific">Streptomyces roseochromogenus subsp. oscitans DS 12.976</name>
    <dbReference type="NCBI Taxonomy" id="1352936"/>
    <lineage>
        <taxon>Bacteria</taxon>
        <taxon>Bacillati</taxon>
        <taxon>Actinomycetota</taxon>
        <taxon>Actinomycetes</taxon>
        <taxon>Kitasatosporales</taxon>
        <taxon>Streptomycetaceae</taxon>
        <taxon>Streptomyces</taxon>
    </lineage>
</organism>
<dbReference type="HOGENOM" id="CLU_3189713_0_0_11"/>
<comment type="caution">
    <text evidence="1">The sequence shown here is derived from an EMBL/GenBank/DDBJ whole genome shotgun (WGS) entry which is preliminary data.</text>
</comment>
<dbReference type="AlphaFoldDB" id="V6KPV1"/>
<protein>
    <submittedName>
        <fullName evidence="1">Uncharacterized protein</fullName>
    </submittedName>
</protein>
<reference evidence="1 2" key="1">
    <citation type="journal article" date="2014" name="Genome Announc.">
        <title>Draft Genome Sequence of Streptomyces roseochromogenes subsp. oscitans DS 12.976, Producer of the Aminocoumarin Antibiotic Clorobiocin.</title>
        <authorList>
            <person name="Ruckert C."/>
            <person name="Kalinowski J."/>
            <person name="Heide L."/>
            <person name="Apel A.K."/>
        </authorList>
    </citation>
    <scope>NUCLEOTIDE SEQUENCE [LARGE SCALE GENOMIC DNA]</scope>
    <source>
        <strain evidence="1 2">DS 12.976</strain>
    </source>
</reference>
<keyword evidence="2" id="KW-1185">Reference proteome</keyword>
<gene>
    <name evidence="1" type="ORF">M878_11435</name>
</gene>
<name>V6KPV1_STRRC</name>
<evidence type="ECO:0000313" key="1">
    <source>
        <dbReference type="EMBL" id="EST34175.1"/>
    </source>
</evidence>
<proteinExistence type="predicted"/>
<dbReference type="Proteomes" id="UP000017984">
    <property type="component" value="Chromosome"/>
</dbReference>
<accession>V6KPV1</accession>
<dbReference type="PATRIC" id="fig|1352936.5.peg.2426"/>
<evidence type="ECO:0000313" key="2">
    <source>
        <dbReference type="Proteomes" id="UP000017984"/>
    </source>
</evidence>
<sequence length="46" mass="5216">MRLTVFWQWKTRRLAEIFALWPSGPRRMGHVVGPRGGVGVAVAIVR</sequence>